<evidence type="ECO:0008006" key="3">
    <source>
        <dbReference type="Google" id="ProtNLM"/>
    </source>
</evidence>
<gene>
    <name evidence="1" type="ORF">E2562_001307</name>
</gene>
<organism evidence="1 2">
    <name type="scientific">Oryza meyeriana var. granulata</name>
    <dbReference type="NCBI Taxonomy" id="110450"/>
    <lineage>
        <taxon>Eukaryota</taxon>
        <taxon>Viridiplantae</taxon>
        <taxon>Streptophyta</taxon>
        <taxon>Embryophyta</taxon>
        <taxon>Tracheophyta</taxon>
        <taxon>Spermatophyta</taxon>
        <taxon>Magnoliopsida</taxon>
        <taxon>Liliopsida</taxon>
        <taxon>Poales</taxon>
        <taxon>Poaceae</taxon>
        <taxon>BOP clade</taxon>
        <taxon>Oryzoideae</taxon>
        <taxon>Oryzeae</taxon>
        <taxon>Oryzinae</taxon>
        <taxon>Oryza</taxon>
        <taxon>Oryza meyeriana</taxon>
    </lineage>
</organism>
<dbReference type="SUPFAM" id="SSF50249">
    <property type="entry name" value="Nucleic acid-binding proteins"/>
    <property type="match status" value="1"/>
</dbReference>
<dbReference type="InterPro" id="IPR012340">
    <property type="entry name" value="NA-bd_OB-fold"/>
</dbReference>
<name>A0A6G1DCE3_9ORYZ</name>
<reference evidence="1 2" key="1">
    <citation type="submission" date="2019-11" db="EMBL/GenBank/DDBJ databases">
        <title>Whole genome sequence of Oryza granulata.</title>
        <authorList>
            <person name="Li W."/>
        </authorList>
    </citation>
    <scope>NUCLEOTIDE SEQUENCE [LARGE SCALE GENOMIC DNA]</scope>
    <source>
        <strain evidence="2">cv. Menghai</strain>
        <tissue evidence="1">Leaf</tissue>
    </source>
</reference>
<comment type="caution">
    <text evidence="1">The sequence shown here is derived from an EMBL/GenBank/DDBJ whole genome shotgun (WGS) entry which is preliminary data.</text>
</comment>
<keyword evidence="2" id="KW-1185">Reference proteome</keyword>
<sequence>GDKIKLTLWGQLAHFLSEDIISNQTVVIVTSTTVQEYIGLSLRSSSATRIHINLDILETWTRIDRHSSEETVPKMVEVDKSAQGTIEEQMFYNRKTLRDITEMRHGNPGSQEFVFTSKVTIDRVQENIQW</sequence>
<evidence type="ECO:0000313" key="1">
    <source>
        <dbReference type="EMBL" id="KAF0910071.1"/>
    </source>
</evidence>
<dbReference type="Proteomes" id="UP000479710">
    <property type="component" value="Unassembled WGS sequence"/>
</dbReference>
<dbReference type="AlphaFoldDB" id="A0A6G1DCE3"/>
<feature type="non-terminal residue" evidence="1">
    <location>
        <position position="130"/>
    </location>
</feature>
<dbReference type="EMBL" id="SPHZ02000006">
    <property type="protein sequence ID" value="KAF0910071.1"/>
    <property type="molecule type" value="Genomic_DNA"/>
</dbReference>
<dbReference type="Gene3D" id="2.40.50.140">
    <property type="entry name" value="Nucleic acid-binding proteins"/>
    <property type="match status" value="1"/>
</dbReference>
<dbReference type="OrthoDB" id="675205at2759"/>
<proteinExistence type="predicted"/>
<evidence type="ECO:0000313" key="2">
    <source>
        <dbReference type="Proteomes" id="UP000479710"/>
    </source>
</evidence>
<accession>A0A6G1DCE3</accession>
<protein>
    <recommendedName>
        <fullName evidence="3">Replication protein A OB domain-containing protein</fullName>
    </recommendedName>
</protein>
<feature type="non-terminal residue" evidence="1">
    <location>
        <position position="1"/>
    </location>
</feature>